<keyword evidence="3" id="KW-1185">Reference proteome</keyword>
<reference evidence="2 3" key="1">
    <citation type="journal article" date="2013" name="Genome Biol.">
        <title>Genome of Acanthamoeba castellanii highlights extensive lateral gene transfer and early evolution of tyrosine kinase signaling.</title>
        <authorList>
            <person name="Clarke M."/>
            <person name="Lohan A.J."/>
            <person name="Liu B."/>
            <person name="Lagkouvardos I."/>
            <person name="Roy S."/>
            <person name="Zafar N."/>
            <person name="Bertelli C."/>
            <person name="Schilde C."/>
            <person name="Kianianmomeni A."/>
            <person name="Burglin T.R."/>
            <person name="Frech C."/>
            <person name="Turcotte B."/>
            <person name="Kopec K.O."/>
            <person name="Synnott J.M."/>
            <person name="Choo C."/>
            <person name="Paponov I."/>
            <person name="Finkler A."/>
            <person name="Soon Heng Tan C."/>
            <person name="Hutchins A.P."/>
            <person name="Weinmeier T."/>
            <person name="Rattei T."/>
            <person name="Chu J.S."/>
            <person name="Gimenez G."/>
            <person name="Irimia M."/>
            <person name="Rigden D.J."/>
            <person name="Fitzpatrick D.A."/>
            <person name="Lorenzo-Morales J."/>
            <person name="Bateman A."/>
            <person name="Chiu C.H."/>
            <person name="Tang P."/>
            <person name="Hegemann P."/>
            <person name="Fromm H."/>
            <person name="Raoult D."/>
            <person name="Greub G."/>
            <person name="Miranda-Saavedra D."/>
            <person name="Chen N."/>
            <person name="Nash P."/>
            <person name="Ginger M.L."/>
            <person name="Horn M."/>
            <person name="Schaap P."/>
            <person name="Caler L."/>
            <person name="Loftus B."/>
        </authorList>
    </citation>
    <scope>NUCLEOTIDE SEQUENCE [LARGE SCALE GENOMIC DNA]</scope>
    <source>
        <strain evidence="2 3">Neff</strain>
    </source>
</reference>
<dbReference type="InterPro" id="IPR035439">
    <property type="entry name" value="UPF0145_dom_sf"/>
</dbReference>
<dbReference type="RefSeq" id="XP_004338357.1">
    <property type="nucleotide sequence ID" value="XM_004338309.1"/>
</dbReference>
<dbReference type="Proteomes" id="UP000011083">
    <property type="component" value="Unassembled WGS sequence"/>
</dbReference>
<name>L8GT12_ACACF</name>
<dbReference type="Pfam" id="PF01906">
    <property type="entry name" value="YbjQ_1"/>
    <property type="match status" value="1"/>
</dbReference>
<evidence type="ECO:0000313" key="3">
    <source>
        <dbReference type="Proteomes" id="UP000011083"/>
    </source>
</evidence>
<dbReference type="InterPro" id="IPR002765">
    <property type="entry name" value="UPF0145_YbjQ-like"/>
</dbReference>
<dbReference type="PANTHER" id="PTHR34068:SF2">
    <property type="entry name" value="UPF0145 PROTEIN SCO3412"/>
    <property type="match status" value="1"/>
</dbReference>
<proteinExistence type="inferred from homology"/>
<dbReference type="HAMAP" id="MF_00338">
    <property type="entry name" value="UPF0145"/>
    <property type="match status" value="1"/>
</dbReference>
<protein>
    <submittedName>
        <fullName evidence="2">Uncharacterized protein</fullName>
    </submittedName>
</protein>
<sequence length="141" mass="14996">MYTRGRVLAASSSFAYNSSGVRLGTSASSRRLLHICATETVPGRTSAGDLGMVFGHTVRSRNIVGNTWAQVQTIWGGEIGGDTRLLQEARKEATARMEEAAQELGADAIVRVQYQCMSGHVTEVMCYGSAVRLAPASSKAA</sequence>
<comment type="similarity">
    <text evidence="1">Belongs to the UPF0145 family.</text>
</comment>
<dbReference type="AlphaFoldDB" id="L8GT12"/>
<accession>L8GT12</accession>
<dbReference type="SUPFAM" id="SSF117782">
    <property type="entry name" value="YbjQ-like"/>
    <property type="match status" value="1"/>
</dbReference>
<gene>
    <name evidence="2" type="ORF">ACA1_203990</name>
</gene>
<dbReference type="Gene3D" id="3.30.110.70">
    <property type="entry name" value="Hypothetical protein apc22750. Chain B"/>
    <property type="match status" value="1"/>
</dbReference>
<evidence type="ECO:0000256" key="1">
    <source>
        <dbReference type="ARBA" id="ARBA00010751"/>
    </source>
</evidence>
<organism evidence="2 3">
    <name type="scientific">Acanthamoeba castellanii (strain ATCC 30010 / Neff)</name>
    <dbReference type="NCBI Taxonomy" id="1257118"/>
    <lineage>
        <taxon>Eukaryota</taxon>
        <taxon>Amoebozoa</taxon>
        <taxon>Discosea</taxon>
        <taxon>Longamoebia</taxon>
        <taxon>Centramoebida</taxon>
        <taxon>Acanthamoebidae</taxon>
        <taxon>Acanthamoeba</taxon>
    </lineage>
</organism>
<evidence type="ECO:0000313" key="2">
    <source>
        <dbReference type="EMBL" id="ELR16344.1"/>
    </source>
</evidence>
<dbReference type="OMA" id="LHICATE"/>
<dbReference type="GeneID" id="14916970"/>
<dbReference type="EMBL" id="KB008001">
    <property type="protein sequence ID" value="ELR16344.1"/>
    <property type="molecule type" value="Genomic_DNA"/>
</dbReference>
<dbReference type="KEGG" id="acan:ACA1_203990"/>
<dbReference type="PANTHER" id="PTHR34068">
    <property type="entry name" value="UPF0145 PROTEIN YBJQ"/>
    <property type="match status" value="1"/>
</dbReference>
<dbReference type="OrthoDB" id="68104at2759"/>
<dbReference type="VEuPathDB" id="AmoebaDB:ACA1_203990"/>